<dbReference type="Pfam" id="PF04205">
    <property type="entry name" value="FMN_bind"/>
    <property type="match status" value="1"/>
</dbReference>
<dbReference type="Gene3D" id="3.90.1010.20">
    <property type="match status" value="1"/>
</dbReference>
<feature type="compositionally biased region" description="Pro residues" evidence="1">
    <location>
        <begin position="48"/>
        <end position="58"/>
    </location>
</feature>
<organism evidence="3">
    <name type="scientific">freshwater metagenome</name>
    <dbReference type="NCBI Taxonomy" id="449393"/>
    <lineage>
        <taxon>unclassified sequences</taxon>
        <taxon>metagenomes</taxon>
        <taxon>ecological metagenomes</taxon>
    </lineage>
</organism>
<dbReference type="EMBL" id="CAEZVM010000029">
    <property type="protein sequence ID" value="CAB4633803.1"/>
    <property type="molecule type" value="Genomic_DNA"/>
</dbReference>
<dbReference type="GO" id="GO:0016020">
    <property type="term" value="C:membrane"/>
    <property type="evidence" value="ECO:0007669"/>
    <property type="project" value="InterPro"/>
</dbReference>
<dbReference type="InterPro" id="IPR007329">
    <property type="entry name" value="FMN-bd"/>
</dbReference>
<sequence length="164" mass="16909">MRKSTTIITSIVAASALAVSLRVGQIATQDNIAIDLPNPNASSSPNPTGTPPTPPTPGPSSSATVTAKPTKSPAPNPAPAEVTMKSDAIQYKYGVVQISVTKLGKKLTAVSLLQGDATNGRDQAYKILIDATLQVQGTNFGNVSGATFTTDAFRKAVDNALLKF</sequence>
<feature type="compositionally biased region" description="Low complexity" evidence="1">
    <location>
        <begin position="37"/>
        <end position="47"/>
    </location>
</feature>
<protein>
    <submittedName>
        <fullName evidence="3">Unannotated protein</fullName>
    </submittedName>
</protein>
<name>A0A6J6JBK0_9ZZZZ</name>
<gene>
    <name evidence="3" type="ORF">UFOPK2032_00804</name>
</gene>
<reference evidence="3" key="1">
    <citation type="submission" date="2020-05" db="EMBL/GenBank/DDBJ databases">
        <authorList>
            <person name="Chiriac C."/>
            <person name="Salcher M."/>
            <person name="Ghai R."/>
            <person name="Kavagutti S V."/>
        </authorList>
    </citation>
    <scope>NUCLEOTIDE SEQUENCE</scope>
</reference>
<proteinExistence type="predicted"/>
<dbReference type="AlphaFoldDB" id="A0A6J6JBK0"/>
<evidence type="ECO:0000256" key="1">
    <source>
        <dbReference type="SAM" id="MobiDB-lite"/>
    </source>
</evidence>
<evidence type="ECO:0000313" key="3">
    <source>
        <dbReference type="EMBL" id="CAB4633803.1"/>
    </source>
</evidence>
<feature type="region of interest" description="Disordered" evidence="1">
    <location>
        <begin position="34"/>
        <end position="81"/>
    </location>
</feature>
<feature type="domain" description="FMN-binding" evidence="2">
    <location>
        <begin position="96"/>
        <end position="161"/>
    </location>
</feature>
<dbReference type="GO" id="GO:0010181">
    <property type="term" value="F:FMN binding"/>
    <property type="evidence" value="ECO:0007669"/>
    <property type="project" value="InterPro"/>
</dbReference>
<accession>A0A6J6JBK0</accession>
<evidence type="ECO:0000259" key="2">
    <source>
        <dbReference type="Pfam" id="PF04205"/>
    </source>
</evidence>